<accession>A0A562M9B7</accession>
<dbReference type="OrthoDB" id="1256136at2"/>
<evidence type="ECO:0000313" key="2">
    <source>
        <dbReference type="Proteomes" id="UP000315908"/>
    </source>
</evidence>
<organism evidence="1 2">
    <name type="scientific">Sphingobacterium siyangense</name>
    <dbReference type="NCBI Taxonomy" id="459529"/>
    <lineage>
        <taxon>Bacteria</taxon>
        <taxon>Pseudomonadati</taxon>
        <taxon>Bacteroidota</taxon>
        <taxon>Sphingobacteriia</taxon>
        <taxon>Sphingobacteriales</taxon>
        <taxon>Sphingobacteriaceae</taxon>
        <taxon>Sphingobacterium</taxon>
    </lineage>
</organism>
<sequence>MKKILLSFSFCIYALLCVAQNQYKITYKGTLLSSSLNARLEQEVNDPVFLQGYKDLIEGFEVQYALYVDVSKGRSILLEQKEIGLDGPPPFKHLFSFYDQAGNLYFEDLFRGKQFKVRDSPAVLQWDVKQEIMKVGNFNCRKAVLKNDPFNTVVWFCEDYPISFGPYIGAKLPGLAVLLENDYYVIKIDKITKEAFSKNIENQMNAAQKKTGISYAKYREQVAPLLKKMKTENIID</sequence>
<evidence type="ECO:0000313" key="1">
    <source>
        <dbReference type="EMBL" id="TWI16392.1"/>
    </source>
</evidence>
<reference evidence="1 2" key="1">
    <citation type="journal article" date="2015" name="Stand. Genomic Sci.">
        <title>Genomic Encyclopedia of Bacterial and Archaeal Type Strains, Phase III: the genomes of soil and plant-associated and newly described type strains.</title>
        <authorList>
            <person name="Whitman W.B."/>
            <person name="Woyke T."/>
            <person name="Klenk H.P."/>
            <person name="Zhou Y."/>
            <person name="Lilburn T.G."/>
            <person name="Beck B.J."/>
            <person name="De Vos P."/>
            <person name="Vandamme P."/>
            <person name="Eisen J.A."/>
            <person name="Garrity G."/>
            <person name="Hugenholtz P."/>
            <person name="Kyrpides N.C."/>
        </authorList>
    </citation>
    <scope>NUCLEOTIDE SEQUENCE [LARGE SCALE GENOMIC DNA]</scope>
    <source>
        <strain evidence="1 2">CGMCC 1.6855</strain>
    </source>
</reference>
<dbReference type="RefSeq" id="WP_070566299.1">
    <property type="nucleotide sequence ID" value="NZ_CP080574.1"/>
</dbReference>
<name>A0A562M9B7_9SPHI</name>
<gene>
    <name evidence="1" type="ORF">IQ31_04390</name>
</gene>
<dbReference type="Proteomes" id="UP000315908">
    <property type="component" value="Unassembled WGS sequence"/>
</dbReference>
<dbReference type="AlphaFoldDB" id="A0A562M9B7"/>
<dbReference type="GeneID" id="88829309"/>
<proteinExistence type="predicted"/>
<comment type="caution">
    <text evidence="1">The sequence shown here is derived from an EMBL/GenBank/DDBJ whole genome shotgun (WGS) entry which is preliminary data.</text>
</comment>
<dbReference type="NCBIfam" id="TIGR01200">
    <property type="entry name" value="GLPGLI"/>
    <property type="match status" value="1"/>
</dbReference>
<dbReference type="InterPro" id="IPR005901">
    <property type="entry name" value="GLPGLI"/>
</dbReference>
<protein>
    <submittedName>
        <fullName evidence="1">GLPGLI family protein</fullName>
    </submittedName>
</protein>
<dbReference type="EMBL" id="VLKR01000030">
    <property type="protein sequence ID" value="TWI16392.1"/>
    <property type="molecule type" value="Genomic_DNA"/>
</dbReference>